<reference evidence="1 2" key="1">
    <citation type="journal article" date="2019" name="Sci. Rep.">
        <title>A high-quality genome of Eragrostis curvula grass provides insights into Poaceae evolution and supports new strategies to enhance forage quality.</title>
        <authorList>
            <person name="Carballo J."/>
            <person name="Santos B.A.C.M."/>
            <person name="Zappacosta D."/>
            <person name="Garbus I."/>
            <person name="Selva J.P."/>
            <person name="Gallo C.A."/>
            <person name="Diaz A."/>
            <person name="Albertini E."/>
            <person name="Caccamo M."/>
            <person name="Echenique V."/>
        </authorList>
    </citation>
    <scope>NUCLEOTIDE SEQUENCE [LARGE SCALE GENOMIC DNA]</scope>
    <source>
        <strain evidence="2">cv. Victoria</strain>
        <tissue evidence="1">Leaf</tissue>
    </source>
</reference>
<evidence type="ECO:0000313" key="1">
    <source>
        <dbReference type="EMBL" id="TVU38113.1"/>
    </source>
</evidence>
<gene>
    <name evidence="1" type="ORF">EJB05_11467</name>
</gene>
<dbReference type="PANTHER" id="PTHR12286">
    <property type="entry name" value="SACCHAROPINE DEHYDROGENASE-LIKE OXIDOREDUCTASE"/>
    <property type="match status" value="1"/>
</dbReference>
<protein>
    <submittedName>
        <fullName evidence="1">Uncharacterized protein</fullName>
    </submittedName>
</protein>
<keyword evidence="2" id="KW-1185">Reference proteome</keyword>
<proteinExistence type="predicted"/>
<feature type="non-terminal residue" evidence="1">
    <location>
        <position position="1"/>
    </location>
</feature>
<name>A0A5J9VPK9_9POAL</name>
<dbReference type="GO" id="GO:0005739">
    <property type="term" value="C:mitochondrion"/>
    <property type="evidence" value="ECO:0007669"/>
    <property type="project" value="TreeGrafter"/>
</dbReference>
<dbReference type="SUPFAM" id="SSF51735">
    <property type="entry name" value="NAD(P)-binding Rossmann-fold domains"/>
    <property type="match status" value="1"/>
</dbReference>
<dbReference type="Gene3D" id="3.40.50.720">
    <property type="entry name" value="NAD(P)-binding Rossmann-like Domain"/>
    <property type="match status" value="1"/>
</dbReference>
<organism evidence="1 2">
    <name type="scientific">Eragrostis curvula</name>
    <name type="common">weeping love grass</name>
    <dbReference type="NCBI Taxonomy" id="38414"/>
    <lineage>
        <taxon>Eukaryota</taxon>
        <taxon>Viridiplantae</taxon>
        <taxon>Streptophyta</taxon>
        <taxon>Embryophyta</taxon>
        <taxon>Tracheophyta</taxon>
        <taxon>Spermatophyta</taxon>
        <taxon>Magnoliopsida</taxon>
        <taxon>Liliopsida</taxon>
        <taxon>Poales</taxon>
        <taxon>Poaceae</taxon>
        <taxon>PACMAD clade</taxon>
        <taxon>Chloridoideae</taxon>
        <taxon>Eragrostideae</taxon>
        <taxon>Eragrostidinae</taxon>
        <taxon>Eragrostis</taxon>
    </lineage>
</organism>
<dbReference type="Proteomes" id="UP000324897">
    <property type="component" value="Chromosome 4"/>
</dbReference>
<dbReference type="InterPro" id="IPR036291">
    <property type="entry name" value="NAD(P)-bd_dom_sf"/>
</dbReference>
<dbReference type="GO" id="GO:0005811">
    <property type="term" value="C:lipid droplet"/>
    <property type="evidence" value="ECO:0007669"/>
    <property type="project" value="TreeGrafter"/>
</dbReference>
<sequence>MAHAQPEPEVFDVVIFGASGFTGNRDRLAAALRWAASPAPPPESVPILIADSSDPASLAALAARARVVLSCAGPFRLHGHTVAAACAAAGVDCLDIAGEPEFMERVEADLHDVAARNGSLIVSACGFDSVPAELGFLFHSRQWEPPSAPVSVEAYLSLQSSKRIVGNVATYESAVLGLANAGELQALRRSRPRRPRPNILGNAPLKSSLIEWCNPLRMWAMKIPTADTTIVKRTLSTMTKHPEGLPGVKESPKYTEITGLFMSLLGSFSFGRSLLLRYPEFFTLGLFRKTGPTEEEVNNSSFNMWFVGSGFIDASCASERRSKLDKEMITKVSRPDAGYITTQIILVQCALILLSQRDNLPKGGVYTQRYIWPYRSPATS</sequence>
<dbReference type="Gramene" id="TVU38113">
    <property type="protein sequence ID" value="TVU38113"/>
    <property type="gene ID" value="EJB05_11467"/>
</dbReference>
<dbReference type="EMBL" id="RWGY01000007">
    <property type="protein sequence ID" value="TVU38113.1"/>
    <property type="molecule type" value="Genomic_DNA"/>
</dbReference>
<evidence type="ECO:0000313" key="2">
    <source>
        <dbReference type="Proteomes" id="UP000324897"/>
    </source>
</evidence>
<accession>A0A5J9VPK9</accession>
<dbReference type="AlphaFoldDB" id="A0A5J9VPK9"/>
<dbReference type="OrthoDB" id="10268090at2759"/>
<dbReference type="GO" id="GO:0009247">
    <property type="term" value="P:glycolipid biosynthetic process"/>
    <property type="evidence" value="ECO:0007669"/>
    <property type="project" value="TreeGrafter"/>
</dbReference>
<dbReference type="InterPro" id="IPR051276">
    <property type="entry name" value="Saccharopine_DH-like_oxidrdct"/>
</dbReference>
<dbReference type="GO" id="GO:0005886">
    <property type="term" value="C:plasma membrane"/>
    <property type="evidence" value="ECO:0007669"/>
    <property type="project" value="TreeGrafter"/>
</dbReference>
<dbReference type="PANTHER" id="PTHR12286:SF5">
    <property type="entry name" value="SACCHAROPINE DEHYDROGENASE-LIKE OXIDOREDUCTASE"/>
    <property type="match status" value="1"/>
</dbReference>
<comment type="caution">
    <text evidence="1">The sequence shown here is derived from an EMBL/GenBank/DDBJ whole genome shotgun (WGS) entry which is preliminary data.</text>
</comment>